<feature type="domain" description="Sialate O-acetylesterase" evidence="3">
    <location>
        <begin position="28"/>
        <end position="309"/>
    </location>
</feature>
<dbReference type="EMBL" id="CP036274">
    <property type="protein sequence ID" value="QDU27142.1"/>
    <property type="molecule type" value="Genomic_DNA"/>
</dbReference>
<dbReference type="InterPro" id="IPR036514">
    <property type="entry name" value="SGNH_hydro_sf"/>
</dbReference>
<dbReference type="PANTHER" id="PTHR31988:SF19">
    <property type="entry name" value="9-O-ACETYL-N-ACETYLNEURAMINIC ACID DEACETYLASE-RELATED"/>
    <property type="match status" value="1"/>
</dbReference>
<gene>
    <name evidence="4" type="ORF">ETAA8_22270</name>
</gene>
<accession>A0A517YAG0</accession>
<evidence type="ECO:0000313" key="5">
    <source>
        <dbReference type="Proteomes" id="UP000315017"/>
    </source>
</evidence>
<dbReference type="InterPro" id="IPR005181">
    <property type="entry name" value="SASA"/>
</dbReference>
<evidence type="ECO:0000259" key="3">
    <source>
        <dbReference type="Pfam" id="PF03629"/>
    </source>
</evidence>
<dbReference type="Pfam" id="PF03629">
    <property type="entry name" value="SASA"/>
    <property type="match status" value="1"/>
</dbReference>
<dbReference type="AlphaFoldDB" id="A0A517YAG0"/>
<organism evidence="4 5">
    <name type="scientific">Anatilimnocola aggregata</name>
    <dbReference type="NCBI Taxonomy" id="2528021"/>
    <lineage>
        <taxon>Bacteria</taxon>
        <taxon>Pseudomonadati</taxon>
        <taxon>Planctomycetota</taxon>
        <taxon>Planctomycetia</taxon>
        <taxon>Pirellulales</taxon>
        <taxon>Pirellulaceae</taxon>
        <taxon>Anatilimnocola</taxon>
    </lineage>
</organism>
<dbReference type="Proteomes" id="UP000315017">
    <property type="component" value="Chromosome"/>
</dbReference>
<keyword evidence="5" id="KW-1185">Reference proteome</keyword>
<keyword evidence="2" id="KW-0732">Signal</keyword>
<reference evidence="4 5" key="1">
    <citation type="submission" date="2019-02" db="EMBL/GenBank/DDBJ databases">
        <title>Deep-cultivation of Planctomycetes and their phenomic and genomic characterization uncovers novel biology.</title>
        <authorList>
            <person name="Wiegand S."/>
            <person name="Jogler M."/>
            <person name="Boedeker C."/>
            <person name="Pinto D."/>
            <person name="Vollmers J."/>
            <person name="Rivas-Marin E."/>
            <person name="Kohn T."/>
            <person name="Peeters S.H."/>
            <person name="Heuer A."/>
            <person name="Rast P."/>
            <person name="Oberbeckmann S."/>
            <person name="Bunk B."/>
            <person name="Jeske O."/>
            <person name="Meyerdierks A."/>
            <person name="Storesund J.E."/>
            <person name="Kallscheuer N."/>
            <person name="Luecker S."/>
            <person name="Lage O.M."/>
            <person name="Pohl T."/>
            <person name="Merkel B.J."/>
            <person name="Hornburger P."/>
            <person name="Mueller R.-W."/>
            <person name="Bruemmer F."/>
            <person name="Labrenz M."/>
            <person name="Spormann A.M."/>
            <person name="Op den Camp H."/>
            <person name="Overmann J."/>
            <person name="Amann R."/>
            <person name="Jetten M.S.M."/>
            <person name="Mascher T."/>
            <person name="Medema M.H."/>
            <person name="Devos D.P."/>
            <person name="Kaster A.-K."/>
            <person name="Ovreas L."/>
            <person name="Rohde M."/>
            <person name="Galperin M.Y."/>
            <person name="Jogler C."/>
        </authorList>
    </citation>
    <scope>NUCLEOTIDE SEQUENCE [LARGE SCALE GENOMIC DNA]</scope>
    <source>
        <strain evidence="4 5">ETA_A8</strain>
    </source>
</reference>
<evidence type="ECO:0000256" key="2">
    <source>
        <dbReference type="SAM" id="SignalP"/>
    </source>
</evidence>
<protein>
    <recommendedName>
        <fullName evidence="3">Sialate O-acetylesterase domain-containing protein</fullName>
    </recommendedName>
</protein>
<dbReference type="SUPFAM" id="SSF52266">
    <property type="entry name" value="SGNH hydrolase"/>
    <property type="match status" value="1"/>
</dbReference>
<dbReference type="KEGG" id="aagg:ETAA8_22270"/>
<dbReference type="Gene3D" id="3.40.50.1110">
    <property type="entry name" value="SGNH hydrolase"/>
    <property type="match status" value="1"/>
</dbReference>
<name>A0A517YAG0_9BACT</name>
<dbReference type="RefSeq" id="WP_145088015.1">
    <property type="nucleotide sequence ID" value="NZ_CP036274.1"/>
</dbReference>
<dbReference type="InterPro" id="IPR052940">
    <property type="entry name" value="Carb_Esterase_6"/>
</dbReference>
<dbReference type="GO" id="GO:0016788">
    <property type="term" value="F:hydrolase activity, acting on ester bonds"/>
    <property type="evidence" value="ECO:0007669"/>
    <property type="project" value="UniProtKB-ARBA"/>
</dbReference>
<evidence type="ECO:0000313" key="4">
    <source>
        <dbReference type="EMBL" id="QDU27142.1"/>
    </source>
</evidence>
<sequence length="329" mass="35827" precursor="true">MKKILPLLVAVLLAPLTMLPAADSTRPVKVFILAGQSNMEGHGIIAADPKRNGGQGSLEFLVKQAATAKQFGHLVDGTGQWRKRDDVFISYLDRQGPLTVGYGAKQERIGPELGFGSVMGDVCDEPVLLIKCAWGGKSLAVDFRPPSAGPVPYSLGQKQDAAIAEDPAILGKYYRETLRLTKGALAQIKELVPGSDGRYVIAGFGWHQGWNDRINDKFNAEYESNMAHFINDMRKDLGVPALPFVIAETGMSGPDEKHPRALSLMKAQAAVAQRPEFKNTVAFVGTKEFWRPQEVSPSGQAYHWNTNAETYYLIGDAMGKAMKPLVASK</sequence>
<feature type="signal peptide" evidence="2">
    <location>
        <begin position="1"/>
        <end position="21"/>
    </location>
</feature>
<keyword evidence="1" id="KW-0378">Hydrolase</keyword>
<feature type="chain" id="PRO_5022052797" description="Sialate O-acetylesterase domain-containing protein" evidence="2">
    <location>
        <begin position="22"/>
        <end position="329"/>
    </location>
</feature>
<dbReference type="PANTHER" id="PTHR31988">
    <property type="entry name" value="ESTERASE, PUTATIVE (DUF303)-RELATED"/>
    <property type="match status" value="1"/>
</dbReference>
<dbReference type="OrthoDB" id="209830at2"/>
<proteinExistence type="predicted"/>
<evidence type="ECO:0000256" key="1">
    <source>
        <dbReference type="ARBA" id="ARBA00022801"/>
    </source>
</evidence>